<evidence type="ECO:0000256" key="4">
    <source>
        <dbReference type="ARBA" id="ARBA00022833"/>
    </source>
</evidence>
<dbReference type="GO" id="GO:0046098">
    <property type="term" value="P:guanine metabolic process"/>
    <property type="evidence" value="ECO:0007669"/>
    <property type="project" value="TreeGrafter"/>
</dbReference>
<dbReference type="InterPro" id="IPR011059">
    <property type="entry name" value="Metal-dep_hydrolase_composite"/>
</dbReference>
<feature type="domain" description="Amidohydrolase-related" evidence="5">
    <location>
        <begin position="62"/>
        <end position="432"/>
    </location>
</feature>
<dbReference type="EC" id="3.5.4.3" evidence="6"/>
<dbReference type="PANTHER" id="PTHR11271">
    <property type="entry name" value="GUANINE DEAMINASE"/>
    <property type="match status" value="1"/>
</dbReference>
<dbReference type="RefSeq" id="WP_146517831.1">
    <property type="nucleotide sequence ID" value="NZ_CP151726.1"/>
</dbReference>
<keyword evidence="7" id="KW-1185">Reference proteome</keyword>
<organism evidence="6 7">
    <name type="scientific">Stieleria varia</name>
    <dbReference type="NCBI Taxonomy" id="2528005"/>
    <lineage>
        <taxon>Bacteria</taxon>
        <taxon>Pseudomonadati</taxon>
        <taxon>Planctomycetota</taxon>
        <taxon>Planctomycetia</taxon>
        <taxon>Pirellulales</taxon>
        <taxon>Pirellulaceae</taxon>
        <taxon>Stieleria</taxon>
    </lineage>
</organism>
<name>A0A5C6B5S3_9BACT</name>
<keyword evidence="2" id="KW-0479">Metal-binding</keyword>
<dbReference type="Gene3D" id="3.20.20.140">
    <property type="entry name" value="Metal-dependent hydrolases"/>
    <property type="match status" value="1"/>
</dbReference>
<dbReference type="InterPro" id="IPR006680">
    <property type="entry name" value="Amidohydro-rel"/>
</dbReference>
<evidence type="ECO:0000256" key="3">
    <source>
        <dbReference type="ARBA" id="ARBA00022801"/>
    </source>
</evidence>
<dbReference type="SUPFAM" id="SSF51556">
    <property type="entry name" value="Metallo-dependent hydrolases"/>
    <property type="match status" value="1"/>
</dbReference>
<evidence type="ECO:0000256" key="2">
    <source>
        <dbReference type="ARBA" id="ARBA00022723"/>
    </source>
</evidence>
<dbReference type="InterPro" id="IPR051607">
    <property type="entry name" value="Metallo-dep_hydrolases"/>
</dbReference>
<dbReference type="GO" id="GO:0008892">
    <property type="term" value="F:guanine deaminase activity"/>
    <property type="evidence" value="ECO:0007669"/>
    <property type="project" value="UniProtKB-EC"/>
</dbReference>
<evidence type="ECO:0000259" key="5">
    <source>
        <dbReference type="Pfam" id="PF01979"/>
    </source>
</evidence>
<dbReference type="Gene3D" id="2.30.40.10">
    <property type="entry name" value="Urease, subunit C, domain 1"/>
    <property type="match status" value="1"/>
</dbReference>
<evidence type="ECO:0000313" key="7">
    <source>
        <dbReference type="Proteomes" id="UP000320176"/>
    </source>
</evidence>
<evidence type="ECO:0000313" key="6">
    <source>
        <dbReference type="EMBL" id="TWU07635.1"/>
    </source>
</evidence>
<proteinExistence type="predicted"/>
<protein>
    <submittedName>
        <fullName evidence="6">Guanine deaminase</fullName>
        <ecNumber evidence="6">3.5.4.3</ecNumber>
    </submittedName>
</protein>
<evidence type="ECO:0000256" key="1">
    <source>
        <dbReference type="ARBA" id="ARBA00001947"/>
    </source>
</evidence>
<dbReference type="OrthoDB" id="9807210at2"/>
<gene>
    <name evidence="6" type="primary">guaD</name>
    <name evidence="6" type="ORF">Pla52n_02080</name>
</gene>
<dbReference type="SUPFAM" id="SSF51338">
    <property type="entry name" value="Composite domain of metallo-dependent hydrolases"/>
    <property type="match status" value="1"/>
</dbReference>
<keyword evidence="3 6" id="KW-0378">Hydrolase</keyword>
<dbReference type="GO" id="GO:0008270">
    <property type="term" value="F:zinc ion binding"/>
    <property type="evidence" value="ECO:0007669"/>
    <property type="project" value="TreeGrafter"/>
</dbReference>
<comment type="caution">
    <text evidence="6">The sequence shown here is derived from an EMBL/GenBank/DDBJ whole genome shotgun (WGS) entry which is preliminary data.</text>
</comment>
<dbReference type="GO" id="GO:0005829">
    <property type="term" value="C:cytosol"/>
    <property type="evidence" value="ECO:0007669"/>
    <property type="project" value="TreeGrafter"/>
</dbReference>
<dbReference type="PANTHER" id="PTHR11271:SF6">
    <property type="entry name" value="GUANINE DEAMINASE"/>
    <property type="match status" value="1"/>
</dbReference>
<sequence>MPVKRKPSPASQTLTGQLLISDTPGRMSLQPGTLHVVDGVIEEIQLGEIDANASLGDDRTLICPGLIDTHVHLPQFDVIGAHGMPLLRWLDEVIFPAEILWNDTDFAKRMTQRVIGQCLSVGTTGVAAYATSCHGSTMDALHAFHETGMHALVGQVLMDRGGPAALCHDPTQLIEETQQTLDAFPPGSRVQAAVTPRFALACSAELMASAGKLAAEASAYVQTHLAETRAECERVSELFPDRRYTEVYADAGLLSERSLLGHGIFMDEQDHRLLASSGAIVAHCPTANSFLQSGVMNRAQLMQSGVRMTLGSDVGAGYQRSMIRVAQGMIEAASQITMRRAEGIHGGQQVSGVSPEPAAETPSAPEAWYQITTGNADALGWSDVGRIAVGATADLLVIRPELDWLAGPVDPLSRLLFSWDDRWLRATLLNGAVRWSDREFVDHEFADRSYSKPQRDR</sequence>
<dbReference type="Proteomes" id="UP000320176">
    <property type="component" value="Unassembled WGS sequence"/>
</dbReference>
<dbReference type="InterPro" id="IPR032466">
    <property type="entry name" value="Metal_Hydrolase"/>
</dbReference>
<reference evidence="6 7" key="1">
    <citation type="submission" date="2019-02" db="EMBL/GenBank/DDBJ databases">
        <title>Deep-cultivation of Planctomycetes and their phenomic and genomic characterization uncovers novel biology.</title>
        <authorList>
            <person name="Wiegand S."/>
            <person name="Jogler M."/>
            <person name="Boedeker C."/>
            <person name="Pinto D."/>
            <person name="Vollmers J."/>
            <person name="Rivas-Marin E."/>
            <person name="Kohn T."/>
            <person name="Peeters S.H."/>
            <person name="Heuer A."/>
            <person name="Rast P."/>
            <person name="Oberbeckmann S."/>
            <person name="Bunk B."/>
            <person name="Jeske O."/>
            <person name="Meyerdierks A."/>
            <person name="Storesund J.E."/>
            <person name="Kallscheuer N."/>
            <person name="Luecker S."/>
            <person name="Lage O.M."/>
            <person name="Pohl T."/>
            <person name="Merkel B.J."/>
            <person name="Hornburger P."/>
            <person name="Mueller R.-W."/>
            <person name="Bruemmer F."/>
            <person name="Labrenz M."/>
            <person name="Spormann A.M."/>
            <person name="Op Den Camp H."/>
            <person name="Overmann J."/>
            <person name="Amann R."/>
            <person name="Jetten M.S.M."/>
            <person name="Mascher T."/>
            <person name="Medema M.H."/>
            <person name="Devos D.P."/>
            <person name="Kaster A.-K."/>
            <person name="Ovreas L."/>
            <person name="Rohde M."/>
            <person name="Galperin M.Y."/>
            <person name="Jogler C."/>
        </authorList>
    </citation>
    <scope>NUCLEOTIDE SEQUENCE [LARGE SCALE GENOMIC DNA]</scope>
    <source>
        <strain evidence="6 7">Pla52n</strain>
    </source>
</reference>
<dbReference type="EMBL" id="SJPN01000001">
    <property type="protein sequence ID" value="TWU07635.1"/>
    <property type="molecule type" value="Genomic_DNA"/>
</dbReference>
<keyword evidence="4" id="KW-0862">Zinc</keyword>
<dbReference type="Pfam" id="PF01979">
    <property type="entry name" value="Amidohydro_1"/>
    <property type="match status" value="1"/>
</dbReference>
<comment type="cofactor">
    <cofactor evidence="1">
        <name>Zn(2+)</name>
        <dbReference type="ChEBI" id="CHEBI:29105"/>
    </cofactor>
</comment>
<dbReference type="AlphaFoldDB" id="A0A5C6B5S3"/>
<accession>A0A5C6B5S3</accession>